<dbReference type="RefSeq" id="WP_183251219.1">
    <property type="nucleotide sequence ID" value="NZ_BAAAFF010000003.1"/>
</dbReference>
<keyword evidence="1" id="KW-0472">Membrane</keyword>
<evidence type="ECO:0000256" key="1">
    <source>
        <dbReference type="SAM" id="Phobius"/>
    </source>
</evidence>
<keyword evidence="3" id="KW-1185">Reference proteome</keyword>
<gene>
    <name evidence="2" type="ORF">HNQ67_000043</name>
</gene>
<sequence>MTDTMKMTTSTPWHLWVVGVVSLVWNGYGGFDFIMTTTQGAAYMQASGFDQPMIDYYMGLPTWMYAPWILGVWGAVAGSILLLMRSRFAVWAFGLSLIGAVVSLVYGQFINPPPALPAELAVMSFMPWVIVVIAAFLAWYAWTMSKKGVLR</sequence>
<dbReference type="EMBL" id="JACHFZ010000001">
    <property type="protein sequence ID" value="MBB5290547.1"/>
    <property type="molecule type" value="Genomic_DNA"/>
</dbReference>
<keyword evidence="1" id="KW-1133">Transmembrane helix</keyword>
<reference evidence="2 3" key="1">
    <citation type="submission" date="2020-08" db="EMBL/GenBank/DDBJ databases">
        <title>Genomic Encyclopedia of Type Strains, Phase IV (KMG-IV): sequencing the most valuable type-strain genomes for metagenomic binning, comparative biology and taxonomic classification.</title>
        <authorList>
            <person name="Goeker M."/>
        </authorList>
    </citation>
    <scope>NUCLEOTIDE SEQUENCE [LARGE SCALE GENOMIC DNA]</scope>
    <source>
        <strain evidence="2 3">DSM 25335</strain>
    </source>
</reference>
<feature type="transmembrane region" description="Helical" evidence="1">
    <location>
        <begin position="121"/>
        <end position="142"/>
    </location>
</feature>
<evidence type="ECO:0000313" key="2">
    <source>
        <dbReference type="EMBL" id="MBB5290547.1"/>
    </source>
</evidence>
<comment type="caution">
    <text evidence="2">The sequence shown here is derived from an EMBL/GenBank/DDBJ whole genome shotgun (WGS) entry which is preliminary data.</text>
</comment>
<proteinExistence type="predicted"/>
<feature type="transmembrane region" description="Helical" evidence="1">
    <location>
        <begin position="12"/>
        <end position="28"/>
    </location>
</feature>
<protein>
    <submittedName>
        <fullName evidence="2">Uncharacterized protein</fullName>
    </submittedName>
</protein>
<accession>A0A7W8MFW7</accession>
<feature type="transmembrane region" description="Helical" evidence="1">
    <location>
        <begin position="65"/>
        <end position="83"/>
    </location>
</feature>
<organism evidence="2 3">
    <name type="scientific">Brevundimonas basaltis</name>
    <dbReference type="NCBI Taxonomy" id="472166"/>
    <lineage>
        <taxon>Bacteria</taxon>
        <taxon>Pseudomonadati</taxon>
        <taxon>Pseudomonadota</taxon>
        <taxon>Alphaproteobacteria</taxon>
        <taxon>Caulobacterales</taxon>
        <taxon>Caulobacteraceae</taxon>
        <taxon>Brevundimonas</taxon>
    </lineage>
</organism>
<name>A0A7W8MFW7_9CAUL</name>
<keyword evidence="1" id="KW-0812">Transmembrane</keyword>
<feature type="transmembrane region" description="Helical" evidence="1">
    <location>
        <begin position="90"/>
        <end position="109"/>
    </location>
</feature>
<evidence type="ECO:0000313" key="3">
    <source>
        <dbReference type="Proteomes" id="UP000566663"/>
    </source>
</evidence>
<dbReference type="Proteomes" id="UP000566663">
    <property type="component" value="Unassembled WGS sequence"/>
</dbReference>
<dbReference type="AlphaFoldDB" id="A0A7W8MFW7"/>